<dbReference type="InParanoid" id="A0A3N4M0M0"/>
<keyword evidence="3" id="KW-1185">Reference proteome</keyword>
<keyword evidence="1" id="KW-1133">Transmembrane helix</keyword>
<dbReference type="AlphaFoldDB" id="A0A3N4M0M0"/>
<evidence type="ECO:0000313" key="3">
    <source>
        <dbReference type="Proteomes" id="UP000267821"/>
    </source>
</evidence>
<proteinExistence type="predicted"/>
<protein>
    <submittedName>
        <fullName evidence="2">Uncharacterized protein</fullName>
    </submittedName>
</protein>
<feature type="transmembrane region" description="Helical" evidence="1">
    <location>
        <begin position="71"/>
        <end position="91"/>
    </location>
</feature>
<reference evidence="2 3" key="1">
    <citation type="journal article" date="2018" name="Nat. Ecol. Evol.">
        <title>Pezizomycetes genomes reveal the molecular basis of ectomycorrhizal truffle lifestyle.</title>
        <authorList>
            <person name="Murat C."/>
            <person name="Payen T."/>
            <person name="Noel B."/>
            <person name="Kuo A."/>
            <person name="Morin E."/>
            <person name="Chen J."/>
            <person name="Kohler A."/>
            <person name="Krizsan K."/>
            <person name="Balestrini R."/>
            <person name="Da Silva C."/>
            <person name="Montanini B."/>
            <person name="Hainaut M."/>
            <person name="Levati E."/>
            <person name="Barry K.W."/>
            <person name="Belfiori B."/>
            <person name="Cichocki N."/>
            <person name="Clum A."/>
            <person name="Dockter R.B."/>
            <person name="Fauchery L."/>
            <person name="Guy J."/>
            <person name="Iotti M."/>
            <person name="Le Tacon F."/>
            <person name="Lindquist E.A."/>
            <person name="Lipzen A."/>
            <person name="Malagnac F."/>
            <person name="Mello A."/>
            <person name="Molinier V."/>
            <person name="Miyauchi S."/>
            <person name="Poulain J."/>
            <person name="Riccioni C."/>
            <person name="Rubini A."/>
            <person name="Sitrit Y."/>
            <person name="Splivallo R."/>
            <person name="Traeger S."/>
            <person name="Wang M."/>
            <person name="Zifcakova L."/>
            <person name="Wipf D."/>
            <person name="Zambonelli A."/>
            <person name="Paolocci F."/>
            <person name="Nowrousian M."/>
            <person name="Ottonello S."/>
            <person name="Baldrian P."/>
            <person name="Spatafora J.W."/>
            <person name="Henrissat B."/>
            <person name="Nagy L.G."/>
            <person name="Aury J.M."/>
            <person name="Wincker P."/>
            <person name="Grigoriev I.V."/>
            <person name="Bonfante P."/>
            <person name="Martin F.M."/>
        </authorList>
    </citation>
    <scope>NUCLEOTIDE SEQUENCE [LARGE SCALE GENOMIC DNA]</scope>
    <source>
        <strain evidence="2 3">ATCC MYA-4762</strain>
    </source>
</reference>
<organism evidence="2 3">
    <name type="scientific">Terfezia boudieri ATCC MYA-4762</name>
    <dbReference type="NCBI Taxonomy" id="1051890"/>
    <lineage>
        <taxon>Eukaryota</taxon>
        <taxon>Fungi</taxon>
        <taxon>Dikarya</taxon>
        <taxon>Ascomycota</taxon>
        <taxon>Pezizomycotina</taxon>
        <taxon>Pezizomycetes</taxon>
        <taxon>Pezizales</taxon>
        <taxon>Pezizaceae</taxon>
        <taxon>Terfezia</taxon>
    </lineage>
</organism>
<name>A0A3N4M0M0_9PEZI</name>
<keyword evidence="1" id="KW-0812">Transmembrane</keyword>
<gene>
    <name evidence="2" type="ORF">L211DRAFT_227121</name>
</gene>
<evidence type="ECO:0000313" key="2">
    <source>
        <dbReference type="EMBL" id="RPB23875.1"/>
    </source>
</evidence>
<dbReference type="Proteomes" id="UP000267821">
    <property type="component" value="Unassembled WGS sequence"/>
</dbReference>
<dbReference type="EMBL" id="ML121544">
    <property type="protein sequence ID" value="RPB23875.1"/>
    <property type="molecule type" value="Genomic_DNA"/>
</dbReference>
<evidence type="ECO:0000256" key="1">
    <source>
        <dbReference type="SAM" id="Phobius"/>
    </source>
</evidence>
<keyword evidence="1" id="KW-0472">Membrane</keyword>
<feature type="transmembrane region" description="Helical" evidence="1">
    <location>
        <begin position="97"/>
        <end position="118"/>
    </location>
</feature>
<accession>A0A3N4M0M0</accession>
<sequence length="171" mass="18717">MFCSDAHWGGWVLEGGRSQILVNFRLILGRQELIFVTFSFSCASASIQTTKKKKDQGTDFGELGFLHFPSALTNLHPVLFFFVISLVIVTLRYNFLFIPLILFFLAAISHSIGFLSVWPGLVNALLARGAVPTMPQAFSLGLPHICSLSPVPSTQAFQQIDNLLGITGNTG</sequence>